<dbReference type="EMBL" id="HBUF01177617">
    <property type="protein sequence ID" value="CAG6654370.1"/>
    <property type="molecule type" value="Transcribed_RNA"/>
</dbReference>
<dbReference type="Gene3D" id="3.10.50.10">
    <property type="match status" value="1"/>
</dbReference>
<evidence type="ECO:0000256" key="6">
    <source>
        <dbReference type="RuleBase" id="RU004453"/>
    </source>
</evidence>
<keyword evidence="7" id="KW-1133">Transmembrane helix</keyword>
<dbReference type="Pfam" id="PF00704">
    <property type="entry name" value="Glyco_hydro_18"/>
    <property type="match status" value="1"/>
</dbReference>
<dbReference type="Gene3D" id="3.20.20.80">
    <property type="entry name" value="Glycosidases"/>
    <property type="match status" value="1"/>
</dbReference>
<dbReference type="PANTHER" id="PTHR11177:SF390">
    <property type="entry name" value="CHITINASE 11"/>
    <property type="match status" value="1"/>
</dbReference>
<dbReference type="InterPro" id="IPR017853">
    <property type="entry name" value="GH"/>
</dbReference>
<dbReference type="GO" id="GO:0006032">
    <property type="term" value="P:chitin catabolic process"/>
    <property type="evidence" value="ECO:0007669"/>
    <property type="project" value="TreeGrafter"/>
</dbReference>
<evidence type="ECO:0000256" key="3">
    <source>
        <dbReference type="ARBA" id="ARBA00023180"/>
    </source>
</evidence>
<evidence type="ECO:0000256" key="5">
    <source>
        <dbReference type="RuleBase" id="RU000489"/>
    </source>
</evidence>
<sequence>MVTVHKSDLKYKSLEENVTTVTGSSHLYSWILGCVLFIIGLSFFLIAFSLENLYSLNDDFETLDPTILMSLGINKSRETPLYAKRAMAYLQTTHKYRKNSYRAVEFHSLPPNTSSLVVVDNFQLFCYYSLPHSNSSDLTPTQVNPHLCTHILLAFTEVSNNFTLVPCNTNHPQIFKEVVALKKINPSLKVLVSVIDGGTGNFAKAIATRNTRVTFAANILEFLIEHRLDGVDLDWEFPGWPAPARTDEKRLFRKLMQQLKYTLSGQFLFTVAVASPGPIIDKAYDVPFMARLVDYISIMGYDYHSYVWYLPVLGPNAPLYPSNTDSGYFQSLNSNWSVNYYLHLGMPANKILLGMPTYGHSYTLVNPDSTDYGSPASDIGHIGEGGFVPYTDIMSFRRDMDTIEIFDRDTRVPYAYKGNQWISFDNEQSLAYKTEYLMTKGLAGAMVWSLNNDDYSGRYHKVPFPLVRRIKKVLNDDDL</sequence>
<dbReference type="EMBL" id="HBUF01157151">
    <property type="protein sequence ID" value="CAG6649368.1"/>
    <property type="molecule type" value="Transcribed_RNA"/>
</dbReference>
<dbReference type="GO" id="GO:0005576">
    <property type="term" value="C:extracellular region"/>
    <property type="evidence" value="ECO:0007669"/>
    <property type="project" value="TreeGrafter"/>
</dbReference>
<keyword evidence="1" id="KW-0732">Signal</keyword>
<dbReference type="PROSITE" id="PS51257">
    <property type="entry name" value="PROKAR_LIPOPROTEIN"/>
    <property type="match status" value="1"/>
</dbReference>
<dbReference type="EMBL" id="HBUF01344899">
    <property type="protein sequence ID" value="CAG6708268.1"/>
    <property type="molecule type" value="Transcribed_RNA"/>
</dbReference>
<feature type="domain" description="GH18" evidence="8">
    <location>
        <begin position="122"/>
        <end position="477"/>
    </location>
</feature>
<dbReference type="InterPro" id="IPR001579">
    <property type="entry name" value="Glyco_hydro_18_chit_AS"/>
</dbReference>
<protein>
    <submittedName>
        <fullName evidence="9">Chitotriosidase-1</fullName>
    </submittedName>
</protein>
<evidence type="ECO:0000256" key="4">
    <source>
        <dbReference type="ARBA" id="ARBA00023295"/>
    </source>
</evidence>
<evidence type="ECO:0000313" key="9">
    <source>
        <dbReference type="EMBL" id="CAG6654371.1"/>
    </source>
</evidence>
<dbReference type="InterPro" id="IPR029070">
    <property type="entry name" value="Chitinase_insertion_sf"/>
</dbReference>
<keyword evidence="3" id="KW-0325">Glycoprotein</keyword>
<dbReference type="SUPFAM" id="SSF54556">
    <property type="entry name" value="Chitinase insertion domain"/>
    <property type="match status" value="1"/>
</dbReference>
<dbReference type="PANTHER" id="PTHR11177">
    <property type="entry name" value="CHITINASE"/>
    <property type="match status" value="1"/>
</dbReference>
<comment type="similarity">
    <text evidence="6">Belongs to the glycosyl hydrolase 18 family.</text>
</comment>
<reference evidence="9" key="1">
    <citation type="submission" date="2021-05" db="EMBL/GenBank/DDBJ databases">
        <authorList>
            <person name="Alioto T."/>
            <person name="Alioto T."/>
            <person name="Gomez Garrido J."/>
        </authorList>
    </citation>
    <scope>NUCLEOTIDE SEQUENCE</scope>
</reference>
<dbReference type="InterPro" id="IPR011583">
    <property type="entry name" value="Chitinase_II/V-like_cat"/>
</dbReference>
<accession>A0A8D8RSY4</accession>
<evidence type="ECO:0000256" key="2">
    <source>
        <dbReference type="ARBA" id="ARBA00022801"/>
    </source>
</evidence>
<dbReference type="PROSITE" id="PS51910">
    <property type="entry name" value="GH18_2"/>
    <property type="match status" value="1"/>
</dbReference>
<dbReference type="InterPro" id="IPR050314">
    <property type="entry name" value="Glycosyl_Hydrlase_18"/>
</dbReference>
<feature type="transmembrane region" description="Helical" evidence="7">
    <location>
        <begin position="27"/>
        <end position="48"/>
    </location>
</feature>
<keyword evidence="7" id="KW-0812">Transmembrane</keyword>
<organism evidence="9">
    <name type="scientific">Cacopsylla melanoneura</name>
    <dbReference type="NCBI Taxonomy" id="428564"/>
    <lineage>
        <taxon>Eukaryota</taxon>
        <taxon>Metazoa</taxon>
        <taxon>Ecdysozoa</taxon>
        <taxon>Arthropoda</taxon>
        <taxon>Hexapoda</taxon>
        <taxon>Insecta</taxon>
        <taxon>Pterygota</taxon>
        <taxon>Neoptera</taxon>
        <taxon>Paraneoptera</taxon>
        <taxon>Hemiptera</taxon>
        <taxon>Sternorrhyncha</taxon>
        <taxon>Psylloidea</taxon>
        <taxon>Psyllidae</taxon>
        <taxon>Psyllinae</taxon>
        <taxon>Cacopsylla</taxon>
    </lineage>
</organism>
<keyword evidence="4 5" id="KW-0326">Glycosidase</keyword>
<keyword evidence="7" id="KW-0472">Membrane</keyword>
<dbReference type="EMBL" id="HBUF01344897">
    <property type="protein sequence ID" value="CAG6708263.1"/>
    <property type="molecule type" value="Transcribed_RNA"/>
</dbReference>
<dbReference type="FunFam" id="3.10.50.10:FF:000003">
    <property type="entry name" value="Class V chitinase CHIT5b"/>
    <property type="match status" value="1"/>
</dbReference>
<dbReference type="GO" id="GO:0008061">
    <property type="term" value="F:chitin binding"/>
    <property type="evidence" value="ECO:0007669"/>
    <property type="project" value="InterPro"/>
</dbReference>
<dbReference type="PROSITE" id="PS01095">
    <property type="entry name" value="GH18_1"/>
    <property type="match status" value="1"/>
</dbReference>
<dbReference type="InterPro" id="IPR001223">
    <property type="entry name" value="Glyco_hydro18_cat"/>
</dbReference>
<dbReference type="GO" id="GO:0004568">
    <property type="term" value="F:chitinase activity"/>
    <property type="evidence" value="ECO:0007669"/>
    <property type="project" value="TreeGrafter"/>
</dbReference>
<dbReference type="SUPFAM" id="SSF51445">
    <property type="entry name" value="(Trans)glycosidases"/>
    <property type="match status" value="1"/>
</dbReference>
<evidence type="ECO:0000259" key="8">
    <source>
        <dbReference type="PROSITE" id="PS51910"/>
    </source>
</evidence>
<evidence type="ECO:0000256" key="1">
    <source>
        <dbReference type="ARBA" id="ARBA00022729"/>
    </source>
</evidence>
<keyword evidence="2 5" id="KW-0378">Hydrolase</keyword>
<dbReference type="EMBL" id="HBUF01177618">
    <property type="protein sequence ID" value="CAG6654371.1"/>
    <property type="molecule type" value="Transcribed_RNA"/>
</dbReference>
<dbReference type="AlphaFoldDB" id="A0A8D8RSY4"/>
<evidence type="ECO:0000256" key="7">
    <source>
        <dbReference type="SAM" id="Phobius"/>
    </source>
</evidence>
<dbReference type="GO" id="GO:0005975">
    <property type="term" value="P:carbohydrate metabolic process"/>
    <property type="evidence" value="ECO:0007669"/>
    <property type="project" value="InterPro"/>
</dbReference>
<dbReference type="EMBL" id="HBUF01157150">
    <property type="protein sequence ID" value="CAG6649367.1"/>
    <property type="molecule type" value="Transcribed_RNA"/>
</dbReference>
<proteinExistence type="inferred from homology"/>
<dbReference type="SMART" id="SM00636">
    <property type="entry name" value="Glyco_18"/>
    <property type="match status" value="1"/>
</dbReference>
<name>A0A8D8RSY4_9HEMI</name>